<dbReference type="InterPro" id="IPR036188">
    <property type="entry name" value="FAD/NAD-bd_sf"/>
</dbReference>
<dbReference type="Proteomes" id="UP001440612">
    <property type="component" value="Chromosome"/>
</dbReference>
<organism evidence="3 4">
    <name type="scientific">Yoonia phaeophyticola</name>
    <dbReference type="NCBI Taxonomy" id="3137369"/>
    <lineage>
        <taxon>Bacteria</taxon>
        <taxon>Pseudomonadati</taxon>
        <taxon>Pseudomonadota</taxon>
        <taxon>Alphaproteobacteria</taxon>
        <taxon>Rhodobacterales</taxon>
        <taxon>Paracoccaceae</taxon>
        <taxon>Yoonia</taxon>
    </lineage>
</organism>
<dbReference type="EMBL" id="CP150951">
    <property type="protein sequence ID" value="WZC48849.1"/>
    <property type="molecule type" value="Genomic_DNA"/>
</dbReference>
<gene>
    <name evidence="3" type="ORF">AABB29_18745</name>
</gene>
<evidence type="ECO:0000259" key="2">
    <source>
        <dbReference type="Pfam" id="PF01266"/>
    </source>
</evidence>
<evidence type="ECO:0000313" key="4">
    <source>
        <dbReference type="Proteomes" id="UP001440612"/>
    </source>
</evidence>
<dbReference type="SUPFAM" id="SSF51905">
    <property type="entry name" value="FAD/NAD(P)-binding domain"/>
    <property type="match status" value="1"/>
</dbReference>
<dbReference type="Pfam" id="PF01266">
    <property type="entry name" value="DAO"/>
    <property type="match status" value="1"/>
</dbReference>
<keyword evidence="4" id="KW-1185">Reference proteome</keyword>
<reference evidence="4" key="1">
    <citation type="submission" date="2024-04" db="EMBL/GenBank/DDBJ databases">
        <title>Phylogenomic analyses of a clade within the roseobacter group suggest taxonomic reassignments of species of the genera Aestuariivita, Citreicella, Loktanella, Nautella, Pelagibaca, Ruegeria, Thalassobius, Thiobacimonas and Tropicibacter, and the proposal o.</title>
        <authorList>
            <person name="Jeon C.O."/>
        </authorList>
    </citation>
    <scope>NUCLEOTIDE SEQUENCE [LARGE SCALE GENOMIC DNA]</scope>
    <source>
        <strain evidence="4">BS5-3</strain>
    </source>
</reference>
<dbReference type="InterPro" id="IPR006076">
    <property type="entry name" value="FAD-dep_OxRdtase"/>
</dbReference>
<keyword evidence="1 3" id="KW-0560">Oxidoreductase</keyword>
<dbReference type="Gene3D" id="3.50.50.60">
    <property type="entry name" value="FAD/NAD(P)-binding domain"/>
    <property type="match status" value="1"/>
</dbReference>
<evidence type="ECO:0000256" key="1">
    <source>
        <dbReference type="ARBA" id="ARBA00023002"/>
    </source>
</evidence>
<accession>A0ABZ2V3W5</accession>
<name>A0ABZ2V3W5_9RHOB</name>
<evidence type="ECO:0000313" key="3">
    <source>
        <dbReference type="EMBL" id="WZC48849.1"/>
    </source>
</evidence>
<feature type="domain" description="FAD dependent oxidoreductase" evidence="2">
    <location>
        <begin position="3"/>
        <end position="333"/>
    </location>
</feature>
<protein>
    <submittedName>
        <fullName evidence="3">NAD(P)/FAD-dependent oxidoreductase</fullName>
        <ecNumber evidence="3">1.-.-.-</ecNumber>
    </submittedName>
</protein>
<dbReference type="Gene3D" id="3.30.9.10">
    <property type="entry name" value="D-Amino Acid Oxidase, subunit A, domain 2"/>
    <property type="match status" value="1"/>
</dbReference>
<dbReference type="GO" id="GO:0016491">
    <property type="term" value="F:oxidoreductase activity"/>
    <property type="evidence" value="ECO:0007669"/>
    <property type="project" value="UniProtKB-KW"/>
</dbReference>
<dbReference type="RefSeq" id="WP_341366962.1">
    <property type="nucleotide sequence ID" value="NZ_CP150951.2"/>
</dbReference>
<dbReference type="PANTHER" id="PTHR13847:SF287">
    <property type="entry name" value="FAD-DEPENDENT OXIDOREDUCTASE DOMAIN-CONTAINING PROTEIN 1"/>
    <property type="match status" value="1"/>
</dbReference>
<sequence length="358" mass="38313">MIDFLVIGGGIAGISAAARLSKLGKTVVLEGETALGYHASGRSAAMFEENYGAPTTIALNAASRAFHEDKELLSPRGIMLVGTSTEAEAFEADKKSLKLTDIAVSEAQDMIPILRADNIDRAAYHADAWDIDTDRLLQSFRQMGQENGAQILTGREVTQIRRASHGWQVTTAAETYDAKNIVNAAGAWVDQIADMASIPPLGFTPLRRSMARIAAPGGHDPRNWPMLFGPGEDWYAKPDAGALIVSPAEEDPTTPHDAYADDMTIAEGFARYQPYVTEPVTRPLSTWAGLRTFAPDRNLVLGPDVNDSSFIWCAGQGGYGMQSAPGASQALADIIGGGTYALPIETMAQLSPARFADR</sequence>
<dbReference type="PANTHER" id="PTHR13847">
    <property type="entry name" value="SARCOSINE DEHYDROGENASE-RELATED"/>
    <property type="match status" value="1"/>
</dbReference>
<proteinExistence type="predicted"/>
<dbReference type="EC" id="1.-.-.-" evidence="3"/>